<reference evidence="1" key="1">
    <citation type="submission" date="2009-10" db="EMBL/GenBank/DDBJ databases">
        <title>Diversity of trophic interactions inside an arsenic-rich microbial ecosystem.</title>
        <authorList>
            <person name="Bertin P.N."/>
            <person name="Heinrich-Salmeron A."/>
            <person name="Pelletier E."/>
            <person name="Goulhen-Chollet F."/>
            <person name="Arsene-Ploetze F."/>
            <person name="Gallien S."/>
            <person name="Calteau A."/>
            <person name="Vallenet D."/>
            <person name="Casiot C."/>
            <person name="Chane-Woon-Ming B."/>
            <person name="Giloteaux L."/>
            <person name="Barakat M."/>
            <person name="Bonnefoy V."/>
            <person name="Bruneel O."/>
            <person name="Chandler M."/>
            <person name="Cleiss J."/>
            <person name="Duran R."/>
            <person name="Elbaz-Poulichet F."/>
            <person name="Fonknechten N."/>
            <person name="Lauga B."/>
            <person name="Mornico D."/>
            <person name="Ortet P."/>
            <person name="Schaeffer C."/>
            <person name="Siguier P."/>
            <person name="Alexander Thil Smith A."/>
            <person name="Van Dorsselaer A."/>
            <person name="Weissenbach J."/>
            <person name="Medigue C."/>
            <person name="Le Paslier D."/>
        </authorList>
    </citation>
    <scope>NUCLEOTIDE SEQUENCE</scope>
</reference>
<protein>
    <submittedName>
        <fullName evidence="1">Putative enzyme</fullName>
        <ecNumber evidence="1">1.-.-.-</ecNumber>
    </submittedName>
</protein>
<comment type="caution">
    <text evidence="1">The sequence shown here is derived from an EMBL/GenBank/DDBJ whole genome shotgun (WGS) entry which is preliminary data.</text>
</comment>
<dbReference type="EC" id="1.-.-.-" evidence="1"/>
<dbReference type="GO" id="GO:0016491">
    <property type="term" value="F:oxidoreductase activity"/>
    <property type="evidence" value="ECO:0007669"/>
    <property type="project" value="UniProtKB-KW"/>
</dbReference>
<dbReference type="PANTHER" id="PTHR10668">
    <property type="entry name" value="PHYTOENE DEHYDROGENASE"/>
    <property type="match status" value="1"/>
</dbReference>
<organism evidence="1">
    <name type="scientific">mine drainage metagenome</name>
    <dbReference type="NCBI Taxonomy" id="410659"/>
    <lineage>
        <taxon>unclassified sequences</taxon>
        <taxon>metagenomes</taxon>
        <taxon>ecological metagenomes</taxon>
    </lineage>
</organism>
<evidence type="ECO:0000313" key="1">
    <source>
        <dbReference type="EMBL" id="CBI00751.1"/>
    </source>
</evidence>
<keyword evidence="1" id="KW-0560">Oxidoreductase</keyword>
<dbReference type="EMBL" id="CABO01000004">
    <property type="protein sequence ID" value="CBI00751.1"/>
    <property type="molecule type" value="Genomic_DNA"/>
</dbReference>
<dbReference type="AlphaFoldDB" id="E6Q0P2"/>
<proteinExistence type="predicted"/>
<gene>
    <name evidence="1" type="ORF">CARN4_1694</name>
</gene>
<name>E6Q0P2_9ZZZZ</name>
<sequence length="97" mass="10312">MEKIVAQLARYAPNIPNAIEARQLMVAPDLEERFGLIGGHIFHGELLPGQIYEGRFGVRSPIAGLYLCGSGTHPGGCVSGFPGRRAAQAVLADRVLA</sequence>
<dbReference type="PANTHER" id="PTHR10668:SF103">
    <property type="entry name" value="PYRIDINE NUCLEOTIDE-DISULFIDE OXIDOREDUCTASE DOMAIN-CONTAINING PROTEIN 2"/>
    <property type="match status" value="1"/>
</dbReference>
<accession>E6Q0P2</accession>